<proteinExistence type="predicted"/>
<name>A0A9Q2NKG6_9RHOB</name>
<keyword evidence="4 7" id="KW-0812">Transmembrane</keyword>
<gene>
    <name evidence="8" type="ORF">JQX14_06595</name>
</gene>
<dbReference type="InterPro" id="IPR048279">
    <property type="entry name" value="MdtK-like"/>
</dbReference>
<comment type="caution">
    <text evidence="8">The sequence shown here is derived from an EMBL/GenBank/DDBJ whole genome shotgun (WGS) entry which is preliminary data.</text>
</comment>
<dbReference type="RefSeq" id="WP_231033255.1">
    <property type="nucleotide sequence ID" value="NZ_JAJNGX010000003.1"/>
</dbReference>
<dbReference type="Proteomes" id="UP000809337">
    <property type="component" value="Unassembled WGS sequence"/>
</dbReference>
<dbReference type="Pfam" id="PF01554">
    <property type="entry name" value="MatE"/>
    <property type="match status" value="2"/>
</dbReference>
<evidence type="ECO:0000313" key="8">
    <source>
        <dbReference type="EMBL" id="MBM2354197.1"/>
    </source>
</evidence>
<protein>
    <submittedName>
        <fullName evidence="8">MATE family efflux transporter</fullName>
    </submittedName>
</protein>
<feature type="transmembrane region" description="Helical" evidence="7">
    <location>
        <begin position="265"/>
        <end position="290"/>
    </location>
</feature>
<evidence type="ECO:0000256" key="1">
    <source>
        <dbReference type="ARBA" id="ARBA00004429"/>
    </source>
</evidence>
<evidence type="ECO:0000256" key="2">
    <source>
        <dbReference type="ARBA" id="ARBA00022448"/>
    </source>
</evidence>
<feature type="transmembrane region" description="Helical" evidence="7">
    <location>
        <begin position="342"/>
        <end position="363"/>
    </location>
</feature>
<evidence type="ECO:0000256" key="5">
    <source>
        <dbReference type="ARBA" id="ARBA00022989"/>
    </source>
</evidence>
<dbReference type="GO" id="GO:0005886">
    <property type="term" value="C:plasma membrane"/>
    <property type="evidence" value="ECO:0007669"/>
    <property type="project" value="UniProtKB-SubCell"/>
</dbReference>
<dbReference type="InterPro" id="IPR002528">
    <property type="entry name" value="MATE_fam"/>
</dbReference>
<evidence type="ECO:0000256" key="6">
    <source>
        <dbReference type="ARBA" id="ARBA00023136"/>
    </source>
</evidence>
<keyword evidence="5 7" id="KW-1133">Transmembrane helix</keyword>
<comment type="subcellular location">
    <subcellularLocation>
        <location evidence="1">Cell inner membrane</location>
        <topology evidence="1">Multi-pass membrane protein</topology>
    </subcellularLocation>
</comment>
<keyword evidence="3" id="KW-1003">Cell membrane</keyword>
<reference evidence="8" key="1">
    <citation type="submission" date="2021-01" db="EMBL/GenBank/DDBJ databases">
        <title>Diatom-associated Roseobacters Show Island Model of Population Structure.</title>
        <authorList>
            <person name="Qu L."/>
            <person name="Feng X."/>
            <person name="Chen Y."/>
            <person name="Li L."/>
            <person name="Wang X."/>
            <person name="Hu Z."/>
            <person name="Wang H."/>
            <person name="Luo H."/>
        </authorList>
    </citation>
    <scope>NUCLEOTIDE SEQUENCE</scope>
    <source>
        <strain evidence="8">SM26-45</strain>
    </source>
</reference>
<evidence type="ECO:0000256" key="4">
    <source>
        <dbReference type="ARBA" id="ARBA00022692"/>
    </source>
</evidence>
<evidence type="ECO:0000313" key="9">
    <source>
        <dbReference type="Proteomes" id="UP000809337"/>
    </source>
</evidence>
<dbReference type="PANTHER" id="PTHR43549">
    <property type="entry name" value="MULTIDRUG RESISTANCE PROTEIN YPNP-RELATED"/>
    <property type="match status" value="1"/>
</dbReference>
<feature type="transmembrane region" description="Helical" evidence="7">
    <location>
        <begin position="113"/>
        <end position="138"/>
    </location>
</feature>
<keyword evidence="6 7" id="KW-0472">Membrane</keyword>
<feature type="transmembrane region" description="Helical" evidence="7">
    <location>
        <begin position="47"/>
        <end position="69"/>
    </location>
</feature>
<organism evidence="8 9">
    <name type="scientific">Pseudosulfitobacter pseudonitzschiae</name>
    <dbReference type="NCBI Taxonomy" id="1402135"/>
    <lineage>
        <taxon>Bacteria</taxon>
        <taxon>Pseudomonadati</taxon>
        <taxon>Pseudomonadota</taxon>
        <taxon>Alphaproteobacteria</taxon>
        <taxon>Rhodobacterales</taxon>
        <taxon>Roseobacteraceae</taxon>
        <taxon>Pseudosulfitobacter</taxon>
    </lineage>
</organism>
<dbReference type="PANTHER" id="PTHR43549:SF3">
    <property type="entry name" value="MULTIDRUG RESISTANCE PROTEIN YPNP-RELATED"/>
    <property type="match status" value="1"/>
</dbReference>
<sequence length="470" mass="47478">MTDVPVTPLRPAMNLPDPTAVARAARTHSLLHDPIGRTLARLAAPNVLAMFVTSVTSIAEAFFAGLMGVNALAGLALVFPLVMLTQMLSAGAMGGAISAAVARSLGGGDTSRASGLTVAAWIIGIGFAAGSAVLMALFGRTIFVALGGADTAVAAALSYAGVFFPGCLALWLCNGTLSVIRGTGNMGTPSVLLFVASLGSIPLSGALALGWGPFPALGMAGLALGLITANGAAGLVAIALVLSGRAGLDMGGALARLRGEMFRDILRVGIIASVNSVQSVLTIVLMVALVGRFGTAALAGYGLGARLEFLMIPVVFGIGTAMTAMVGANIGAGNTPRALRVAWTGACAAAVIVGGIGAVLAVFPDLWLRIFLDASDTATLEVGRAYFRTVAPFYAFFGLGLALFFASQGAARMAWPVIASLFRMAVSFGVALVLIGRTDMGVEAVFVGVACGTVVYGVVTAAAVRITRWR</sequence>
<evidence type="ECO:0000256" key="7">
    <source>
        <dbReference type="SAM" id="Phobius"/>
    </source>
</evidence>
<feature type="transmembrane region" description="Helical" evidence="7">
    <location>
        <begin position="441"/>
        <end position="464"/>
    </location>
</feature>
<feature type="transmembrane region" description="Helical" evidence="7">
    <location>
        <begin position="217"/>
        <end position="244"/>
    </location>
</feature>
<dbReference type="GO" id="GO:0042910">
    <property type="term" value="F:xenobiotic transmembrane transporter activity"/>
    <property type="evidence" value="ECO:0007669"/>
    <property type="project" value="InterPro"/>
</dbReference>
<dbReference type="InterPro" id="IPR052031">
    <property type="entry name" value="Membrane_Transporter-Flippase"/>
</dbReference>
<accession>A0A9Q2NKG6</accession>
<feature type="transmembrane region" description="Helical" evidence="7">
    <location>
        <begin position="158"/>
        <end position="179"/>
    </location>
</feature>
<dbReference type="EMBL" id="JAFBWN010000003">
    <property type="protein sequence ID" value="MBM2354197.1"/>
    <property type="molecule type" value="Genomic_DNA"/>
</dbReference>
<feature type="transmembrane region" description="Helical" evidence="7">
    <location>
        <begin position="413"/>
        <end position="435"/>
    </location>
</feature>
<dbReference type="AlphaFoldDB" id="A0A9Q2NKG6"/>
<feature type="transmembrane region" description="Helical" evidence="7">
    <location>
        <begin position="191"/>
        <end position="211"/>
    </location>
</feature>
<feature type="transmembrane region" description="Helical" evidence="7">
    <location>
        <begin position="385"/>
        <end position="406"/>
    </location>
</feature>
<feature type="transmembrane region" description="Helical" evidence="7">
    <location>
        <begin position="75"/>
        <end position="101"/>
    </location>
</feature>
<feature type="transmembrane region" description="Helical" evidence="7">
    <location>
        <begin position="310"/>
        <end position="330"/>
    </location>
</feature>
<dbReference type="PIRSF" id="PIRSF006603">
    <property type="entry name" value="DinF"/>
    <property type="match status" value="1"/>
</dbReference>
<dbReference type="GO" id="GO:0015297">
    <property type="term" value="F:antiporter activity"/>
    <property type="evidence" value="ECO:0007669"/>
    <property type="project" value="InterPro"/>
</dbReference>
<keyword evidence="2" id="KW-0813">Transport</keyword>
<evidence type="ECO:0000256" key="3">
    <source>
        <dbReference type="ARBA" id="ARBA00022475"/>
    </source>
</evidence>